<dbReference type="EMBL" id="BJTG01000003">
    <property type="protein sequence ID" value="GEJ56871.1"/>
    <property type="molecule type" value="Genomic_DNA"/>
</dbReference>
<organism evidence="6 7">
    <name type="scientific">Anaeromyxobacter diazotrophicus</name>
    <dbReference type="NCBI Taxonomy" id="2590199"/>
    <lineage>
        <taxon>Bacteria</taxon>
        <taxon>Pseudomonadati</taxon>
        <taxon>Myxococcota</taxon>
        <taxon>Myxococcia</taxon>
        <taxon>Myxococcales</taxon>
        <taxon>Cystobacterineae</taxon>
        <taxon>Anaeromyxobacteraceae</taxon>
        <taxon>Anaeromyxobacter</taxon>
    </lineage>
</organism>
<dbReference type="Gene3D" id="1.10.580.10">
    <property type="entry name" value="Citrate Synthase, domain 1"/>
    <property type="match status" value="1"/>
</dbReference>
<dbReference type="SUPFAM" id="SSF48256">
    <property type="entry name" value="Citrate synthase"/>
    <property type="match status" value="1"/>
</dbReference>
<dbReference type="InterPro" id="IPR016143">
    <property type="entry name" value="Citrate_synth-like_sm_a-sub"/>
</dbReference>
<dbReference type="EC" id="2.3.3.16" evidence="3"/>
<dbReference type="Pfam" id="PF00285">
    <property type="entry name" value="Citrate_synt"/>
    <property type="match status" value="1"/>
</dbReference>
<evidence type="ECO:0000256" key="1">
    <source>
        <dbReference type="ARBA" id="ARBA00004751"/>
    </source>
</evidence>
<dbReference type="FunFam" id="1.10.230.10:FF:000001">
    <property type="entry name" value="Citrate synthase"/>
    <property type="match status" value="1"/>
</dbReference>
<evidence type="ECO:0000256" key="3">
    <source>
        <dbReference type="ARBA" id="ARBA00012972"/>
    </source>
</evidence>
<dbReference type="GO" id="GO:0005975">
    <property type="term" value="P:carbohydrate metabolic process"/>
    <property type="evidence" value="ECO:0007669"/>
    <property type="project" value="TreeGrafter"/>
</dbReference>
<name>A0A7I9VKF7_9BACT</name>
<dbReference type="InterPro" id="IPR002020">
    <property type="entry name" value="Citrate_synthase"/>
</dbReference>
<proteinExistence type="inferred from homology"/>
<comment type="pathway">
    <text evidence="1">Carbohydrate metabolism; tricarboxylic acid cycle; isocitrate from oxaloacetate: step 1/2.</text>
</comment>
<reference evidence="7" key="1">
    <citation type="journal article" date="2020" name="Appl. Environ. Microbiol.">
        <title>Diazotrophic Anaeromyxobacter Isolates from Soils.</title>
        <authorList>
            <person name="Masuda Y."/>
            <person name="Yamanaka H."/>
            <person name="Xu Z.X."/>
            <person name="Shiratori Y."/>
            <person name="Aono T."/>
            <person name="Amachi S."/>
            <person name="Senoo K."/>
            <person name="Itoh H."/>
        </authorList>
    </citation>
    <scope>NUCLEOTIDE SEQUENCE [LARGE SCALE GENOMIC DNA]</scope>
    <source>
        <strain evidence="7">R267</strain>
    </source>
</reference>
<sequence length="448" mass="50228">MANAKPRTTALKAKLFEKIEAFRPRTQKLNKEFGNVVIDSVNIGQAIGGARDVRCLVTDISYLDPQEGIRFRGKTIPETFAALPRKAGFEQPTVESFFYFLLTGDVPTAEQALEVEADWRSRAEVPAYVFDVLRAMPRDTHPMTMFSTAVLAMQRESVFAHRYAEGMKKTDYWDATYEDAMNLLAKLPHIAAYIYRMKYKGDTHIEPDAKLDFGGNFAHMMGIAKPYDDVSRMYFILHSDHESGNVSAHTTHLVASALSDPYYAFSAGLNGLAGPLHGLANQEVLGWIQNVMKKLGGKIPTEEELKAFLWDTLKGGQVIPGYGHAVLRKTDPRYTAQMEYCQKHLPDDPLFKLVNMIYKVAPGVLTEHGKTKNPWPNVDAQSGVIQWYYGVREWDFYTVEFGVGRALGVLANIVWDRGLGYAIERPKSVTTAMLEQWAAAGGRKGKEE</sequence>
<dbReference type="Gene3D" id="1.10.230.10">
    <property type="entry name" value="Cytochrome P450-Terp, domain 2"/>
    <property type="match status" value="1"/>
</dbReference>
<dbReference type="InterPro" id="IPR016142">
    <property type="entry name" value="Citrate_synth-like_lrg_a-sub"/>
</dbReference>
<dbReference type="AlphaFoldDB" id="A0A7I9VKF7"/>
<dbReference type="RefSeq" id="WP_176064340.1">
    <property type="nucleotide sequence ID" value="NZ_BJTG01000003.1"/>
</dbReference>
<comment type="caution">
    <text evidence="6">The sequence shown here is derived from an EMBL/GenBank/DDBJ whole genome shotgun (WGS) entry which is preliminary data.</text>
</comment>
<dbReference type="InterPro" id="IPR019810">
    <property type="entry name" value="Citrate_synthase_AS"/>
</dbReference>
<dbReference type="NCBIfam" id="NF007128">
    <property type="entry name" value="PRK09569.1"/>
    <property type="match status" value="1"/>
</dbReference>
<dbReference type="PROSITE" id="PS00480">
    <property type="entry name" value="CITRATE_SYNTHASE"/>
    <property type="match status" value="1"/>
</dbReference>
<comment type="similarity">
    <text evidence="2 5">Belongs to the citrate synthase family.</text>
</comment>
<keyword evidence="4 5" id="KW-0808">Transferase</keyword>
<dbReference type="PANTHER" id="PTHR11739">
    <property type="entry name" value="CITRATE SYNTHASE"/>
    <property type="match status" value="1"/>
</dbReference>
<evidence type="ECO:0000256" key="2">
    <source>
        <dbReference type="ARBA" id="ARBA00010566"/>
    </source>
</evidence>
<dbReference type="GO" id="GO:0006099">
    <property type="term" value="P:tricarboxylic acid cycle"/>
    <property type="evidence" value="ECO:0007669"/>
    <property type="project" value="UniProtKB-UniPathway"/>
</dbReference>
<evidence type="ECO:0000256" key="5">
    <source>
        <dbReference type="RuleBase" id="RU003406"/>
    </source>
</evidence>
<accession>A0A7I9VKF7</accession>
<dbReference type="UniPathway" id="UPA00223">
    <property type="reaction ID" value="UER00717"/>
</dbReference>
<evidence type="ECO:0000313" key="7">
    <source>
        <dbReference type="Proteomes" id="UP000503640"/>
    </source>
</evidence>
<evidence type="ECO:0000256" key="4">
    <source>
        <dbReference type="ARBA" id="ARBA00022679"/>
    </source>
</evidence>
<protein>
    <recommendedName>
        <fullName evidence="3">citrate synthase (unknown stereospecificity)</fullName>
        <ecNumber evidence="3">2.3.3.16</ecNumber>
    </recommendedName>
</protein>
<dbReference type="PRINTS" id="PR00143">
    <property type="entry name" value="CITRTSNTHASE"/>
</dbReference>
<dbReference type="GO" id="GO:0036440">
    <property type="term" value="F:citrate synthase activity"/>
    <property type="evidence" value="ECO:0007669"/>
    <property type="project" value="UniProtKB-EC"/>
</dbReference>
<keyword evidence="7" id="KW-1185">Reference proteome</keyword>
<evidence type="ECO:0000313" key="6">
    <source>
        <dbReference type="EMBL" id="GEJ56871.1"/>
    </source>
</evidence>
<dbReference type="Proteomes" id="UP000503640">
    <property type="component" value="Unassembled WGS sequence"/>
</dbReference>
<dbReference type="InterPro" id="IPR036969">
    <property type="entry name" value="Citrate_synthase_sf"/>
</dbReference>
<dbReference type="PANTHER" id="PTHR11739:SF4">
    <property type="entry name" value="CITRATE SYNTHASE, PEROXISOMAL"/>
    <property type="match status" value="1"/>
</dbReference>
<gene>
    <name evidence="6" type="primary">gltA_1</name>
    <name evidence="6" type="ORF">AMYX_16120</name>
</gene>